<gene>
    <name evidence="2" type="ORF">SLI_4649</name>
</gene>
<dbReference type="EMBL" id="CM001889">
    <property type="protein sequence ID" value="EOY49357.1"/>
    <property type="molecule type" value="Genomic_DNA"/>
</dbReference>
<name>A0A7U9DWX2_STRLI</name>
<reference evidence="3" key="1">
    <citation type="journal article" date="2013" name="Genome Biol. Evol.">
        <title>The genome sequence of Streptomyces lividans 66 reveals a novel tRNA-dependent peptide biosynthetic system within a metal-related genomic island.</title>
        <authorList>
            <person name="Cruz-Morales P."/>
            <person name="Vijgenboom E."/>
            <person name="Iruegas-Bocardo F."/>
            <person name="Girard G."/>
            <person name="Yanez-Guerra L.A."/>
            <person name="Ramos-Aboites H.E."/>
            <person name="Pernodet J.L."/>
            <person name="Anne J."/>
            <person name="van Wezel G.P."/>
            <person name="Barona-Gomez F."/>
        </authorList>
    </citation>
    <scope>NUCLEOTIDE SEQUENCE [LARGE SCALE GENOMIC DNA]</scope>
    <source>
        <strain evidence="3">1326</strain>
    </source>
</reference>
<sequence length="42" mass="4975">MKHLHRSHHPNRRTQRLAPHEGHDRSHFQHGQNNGRGRVHGT</sequence>
<evidence type="ECO:0000313" key="3">
    <source>
        <dbReference type="Proteomes" id="UP000014062"/>
    </source>
</evidence>
<feature type="region of interest" description="Disordered" evidence="1">
    <location>
        <begin position="1"/>
        <end position="42"/>
    </location>
</feature>
<accession>A0A7U9DWX2</accession>
<feature type="compositionally biased region" description="Basic and acidic residues" evidence="1">
    <location>
        <begin position="18"/>
        <end position="27"/>
    </location>
</feature>
<evidence type="ECO:0000256" key="1">
    <source>
        <dbReference type="SAM" id="MobiDB-lite"/>
    </source>
</evidence>
<dbReference type="Proteomes" id="UP000014062">
    <property type="component" value="Chromosome"/>
</dbReference>
<proteinExistence type="predicted"/>
<dbReference type="AlphaFoldDB" id="A0A7U9DWX2"/>
<evidence type="ECO:0000313" key="2">
    <source>
        <dbReference type="EMBL" id="EOY49357.1"/>
    </source>
</evidence>
<organism evidence="2 3">
    <name type="scientific">Streptomyces lividans 1326</name>
    <dbReference type="NCBI Taxonomy" id="1200984"/>
    <lineage>
        <taxon>Bacteria</taxon>
        <taxon>Bacillati</taxon>
        <taxon>Actinomycetota</taxon>
        <taxon>Actinomycetes</taxon>
        <taxon>Kitasatosporales</taxon>
        <taxon>Streptomycetaceae</taxon>
        <taxon>Streptomyces</taxon>
    </lineage>
</organism>
<protein>
    <submittedName>
        <fullName evidence="2">Uncharacterized protein</fullName>
    </submittedName>
</protein>
<feature type="compositionally biased region" description="Basic residues" evidence="1">
    <location>
        <begin position="1"/>
        <end position="15"/>
    </location>
</feature>